<proteinExistence type="predicted"/>
<dbReference type="PANTHER" id="PTHR48081:SF8">
    <property type="entry name" value="ALPHA_BETA HYDROLASE FOLD-3 DOMAIN-CONTAINING PROTEIN-RELATED"/>
    <property type="match status" value="1"/>
</dbReference>
<dbReference type="eggNOG" id="COG0657">
    <property type="taxonomic scope" value="Bacteria"/>
</dbReference>
<evidence type="ECO:0000256" key="1">
    <source>
        <dbReference type="ARBA" id="ARBA00022801"/>
    </source>
</evidence>
<evidence type="ECO:0000259" key="2">
    <source>
        <dbReference type="Pfam" id="PF07859"/>
    </source>
</evidence>
<dbReference type="Proteomes" id="UP000029227">
    <property type="component" value="Unassembled WGS sequence"/>
</dbReference>
<dbReference type="InterPro" id="IPR013094">
    <property type="entry name" value="AB_hydrolase_3"/>
</dbReference>
<evidence type="ECO:0000313" key="4">
    <source>
        <dbReference type="Proteomes" id="UP000029227"/>
    </source>
</evidence>
<sequence>MVEHAQKLGIDPDRIAVGGDSAGAGMAAGMVLHNRDAKGPAIALQLLIYPMLDNLHNTPSGPLRTTLFGTDKPRLMLGKCI</sequence>
<accession>A0A090R342</accession>
<name>A0A090R342_9GAMM</name>
<keyword evidence="1" id="KW-0378">Hydrolase</keyword>
<dbReference type="Pfam" id="PF07859">
    <property type="entry name" value="Abhydrolase_3"/>
    <property type="match status" value="1"/>
</dbReference>
<reference evidence="3 4" key="1">
    <citation type="journal article" date="2014" name="Genome Announc.">
        <title>Draft Genome Sequences of Two Vibrionaceae Species, Vibrio ponticus C121 and Photobacterium aphoticum C119, Isolated as Coral Reef Microbiota.</title>
        <authorList>
            <person name="Al-saari N."/>
            <person name="Meirelles P.M."/>
            <person name="Mino S."/>
            <person name="Suda W."/>
            <person name="Oshima K."/>
            <person name="Hattori M."/>
            <person name="Ohkuma M."/>
            <person name="Thompson F.L."/>
            <person name="Gomez-Gil B."/>
            <person name="Sawabe T."/>
            <person name="Sawabe T."/>
        </authorList>
    </citation>
    <scope>NUCLEOTIDE SEQUENCE [LARGE SCALE GENOMIC DNA]</scope>
    <source>
        <strain evidence="3 4">JCM 19237</strain>
    </source>
</reference>
<dbReference type="InterPro" id="IPR050300">
    <property type="entry name" value="GDXG_lipolytic_enzyme"/>
</dbReference>
<dbReference type="PANTHER" id="PTHR48081">
    <property type="entry name" value="AB HYDROLASE SUPERFAMILY PROTEIN C4A8.06C"/>
    <property type="match status" value="1"/>
</dbReference>
<protein>
    <submittedName>
        <fullName evidence="3">Lipase</fullName>
    </submittedName>
</protein>
<dbReference type="Gene3D" id="3.40.50.1820">
    <property type="entry name" value="alpha/beta hydrolase"/>
    <property type="match status" value="1"/>
</dbReference>
<dbReference type="AlphaFoldDB" id="A0A090R342"/>
<evidence type="ECO:0000313" key="3">
    <source>
        <dbReference type="EMBL" id="GAL08519.1"/>
    </source>
</evidence>
<gene>
    <name evidence="3" type="ORF">JCM19237_772</name>
</gene>
<dbReference type="STRING" id="754436.JCM19237_772"/>
<dbReference type="GO" id="GO:0016787">
    <property type="term" value="F:hydrolase activity"/>
    <property type="evidence" value="ECO:0007669"/>
    <property type="project" value="UniProtKB-KW"/>
</dbReference>
<comment type="caution">
    <text evidence="3">The sequence shown here is derived from an EMBL/GenBank/DDBJ whole genome shotgun (WGS) entry which is preliminary data.</text>
</comment>
<dbReference type="EMBL" id="BBMN01000027">
    <property type="protein sequence ID" value="GAL08519.1"/>
    <property type="molecule type" value="Genomic_DNA"/>
</dbReference>
<feature type="domain" description="Alpha/beta hydrolase fold-3" evidence="2">
    <location>
        <begin position="2"/>
        <end position="60"/>
    </location>
</feature>
<dbReference type="SUPFAM" id="SSF53474">
    <property type="entry name" value="alpha/beta-Hydrolases"/>
    <property type="match status" value="1"/>
</dbReference>
<organism evidence="3 4">
    <name type="scientific">Photobacterium aphoticum</name>
    <dbReference type="NCBI Taxonomy" id="754436"/>
    <lineage>
        <taxon>Bacteria</taxon>
        <taxon>Pseudomonadati</taxon>
        <taxon>Pseudomonadota</taxon>
        <taxon>Gammaproteobacteria</taxon>
        <taxon>Vibrionales</taxon>
        <taxon>Vibrionaceae</taxon>
        <taxon>Photobacterium</taxon>
    </lineage>
</organism>
<dbReference type="InterPro" id="IPR029058">
    <property type="entry name" value="AB_hydrolase_fold"/>
</dbReference>